<evidence type="ECO:0000313" key="2">
    <source>
        <dbReference type="EMBL" id="GGD60931.1"/>
    </source>
</evidence>
<dbReference type="Gene3D" id="3.50.50.60">
    <property type="entry name" value="FAD/NAD(P)-binding domain"/>
    <property type="match status" value="1"/>
</dbReference>
<dbReference type="Gene3D" id="3.30.9.10">
    <property type="entry name" value="D-Amino Acid Oxidase, subunit A, domain 2"/>
    <property type="match status" value="1"/>
</dbReference>
<sequence length="354" mass="40736">MKNLDYIVVGQGIAGSLLAYQLMKADKKVMILNDETLPTSSTVAGGIFNPITGKNLDKTWLADKIFPYLRTFYTSLEKEFHANFYHETNLYRPFANEQQQRHFMRLTDEYDLGNYLKIIQPNQSDYEQVSNELGGLYTSSAGWVNVPKMLDCFRDFFKKSETYQAERVDFTELKTAENNVFYKDLAAKRIIFCEGFYSTQNPFFSWIPFNPAKGETLLADVEGYKIKEIINQGFWIIPLGEGKCRFGSTYIWDNLDWQATESGRELIASKVSKFLSLPYQITGQEAGIRPTTKDRRPFMGNHPHHNNVYIFNGLGTKGVSLAPYFAEEMLGFLETNKVLMSEANIERFYSLYSL</sequence>
<proteinExistence type="predicted"/>
<keyword evidence="3" id="KW-1185">Reference proteome</keyword>
<feature type="domain" description="FAD dependent oxidoreductase" evidence="1">
    <location>
        <begin position="5"/>
        <end position="329"/>
    </location>
</feature>
<dbReference type="Proteomes" id="UP000609064">
    <property type="component" value="Unassembled WGS sequence"/>
</dbReference>
<dbReference type="EMBL" id="BMKK01000005">
    <property type="protein sequence ID" value="GGD60931.1"/>
    <property type="molecule type" value="Genomic_DNA"/>
</dbReference>
<dbReference type="SUPFAM" id="SSF51905">
    <property type="entry name" value="FAD/NAD(P)-binding domain"/>
    <property type="match status" value="1"/>
</dbReference>
<dbReference type="GO" id="GO:0005737">
    <property type="term" value="C:cytoplasm"/>
    <property type="evidence" value="ECO:0007669"/>
    <property type="project" value="TreeGrafter"/>
</dbReference>
<reference evidence="2" key="2">
    <citation type="submission" date="2020-09" db="EMBL/GenBank/DDBJ databases">
        <authorList>
            <person name="Sun Q."/>
            <person name="Zhou Y."/>
        </authorList>
    </citation>
    <scope>NUCLEOTIDE SEQUENCE</scope>
    <source>
        <strain evidence="2">CGMCC 1.15958</strain>
    </source>
</reference>
<gene>
    <name evidence="2" type="ORF">GCM10011514_26170</name>
</gene>
<dbReference type="InterPro" id="IPR036188">
    <property type="entry name" value="FAD/NAD-bd_sf"/>
</dbReference>
<accession>A0A916YUB9</accession>
<dbReference type="PANTHER" id="PTHR13847">
    <property type="entry name" value="SARCOSINE DEHYDROGENASE-RELATED"/>
    <property type="match status" value="1"/>
</dbReference>
<reference evidence="2" key="1">
    <citation type="journal article" date="2014" name="Int. J. Syst. Evol. Microbiol.">
        <title>Complete genome sequence of Corynebacterium casei LMG S-19264T (=DSM 44701T), isolated from a smear-ripened cheese.</title>
        <authorList>
            <consortium name="US DOE Joint Genome Institute (JGI-PGF)"/>
            <person name="Walter F."/>
            <person name="Albersmeier A."/>
            <person name="Kalinowski J."/>
            <person name="Ruckert C."/>
        </authorList>
    </citation>
    <scope>NUCLEOTIDE SEQUENCE</scope>
    <source>
        <strain evidence="2">CGMCC 1.15958</strain>
    </source>
</reference>
<dbReference type="InterPro" id="IPR006076">
    <property type="entry name" value="FAD-dep_OxRdtase"/>
</dbReference>
<organism evidence="2 3">
    <name type="scientific">Emticicia aquatilis</name>
    <dbReference type="NCBI Taxonomy" id="1537369"/>
    <lineage>
        <taxon>Bacteria</taxon>
        <taxon>Pseudomonadati</taxon>
        <taxon>Bacteroidota</taxon>
        <taxon>Cytophagia</taxon>
        <taxon>Cytophagales</taxon>
        <taxon>Leadbetterellaceae</taxon>
        <taxon>Emticicia</taxon>
    </lineage>
</organism>
<name>A0A916YUB9_9BACT</name>
<evidence type="ECO:0000313" key="3">
    <source>
        <dbReference type="Proteomes" id="UP000609064"/>
    </source>
</evidence>
<dbReference type="AlphaFoldDB" id="A0A916YUB9"/>
<dbReference type="Pfam" id="PF01266">
    <property type="entry name" value="DAO"/>
    <property type="match status" value="1"/>
</dbReference>
<evidence type="ECO:0000259" key="1">
    <source>
        <dbReference type="Pfam" id="PF01266"/>
    </source>
</evidence>
<protein>
    <submittedName>
        <fullName evidence="2">FAD-dependent oxidoreductase</fullName>
    </submittedName>
</protein>
<dbReference type="RefSeq" id="WP_188766553.1">
    <property type="nucleotide sequence ID" value="NZ_BMKK01000005.1"/>
</dbReference>
<comment type="caution">
    <text evidence="2">The sequence shown here is derived from an EMBL/GenBank/DDBJ whole genome shotgun (WGS) entry which is preliminary data.</text>
</comment>